<dbReference type="Pfam" id="PF02104">
    <property type="entry name" value="SURF1"/>
    <property type="match status" value="1"/>
</dbReference>
<keyword evidence="4 6" id="KW-1133">Transmembrane helix</keyword>
<sequence length="259" mass="28258">MARAHRTLIALVLLGIMAVLLGSLGRWQLRRADERRAILAAIEAGRRQPPLLLTAATSSDDLRPWRPVSVQGKWREDLTVRLDNRNQDGRPGYWIATPLVLEEGSRTAVLVLRGWLPRTLPGQPAAPVPALADGMRTISGELVQRVPRLFELWNPGGPSSDALPAAWPSPGGPPTVQNLDLDVYARATGLHLLPTVVEQLGPSGDGLVREWPQPSVDYNQNLGYAMQWFSFASIAAIAFVVMAVRALRGARATRRGRGP</sequence>
<evidence type="ECO:0000256" key="5">
    <source>
        <dbReference type="ARBA" id="ARBA00023136"/>
    </source>
</evidence>
<comment type="similarity">
    <text evidence="2 6">Belongs to the SURF1 family.</text>
</comment>
<dbReference type="AlphaFoldDB" id="A0A193FR41"/>
<keyword evidence="6" id="KW-1003">Cell membrane</keyword>
<dbReference type="Proteomes" id="UP000092213">
    <property type="component" value="Chromosome"/>
</dbReference>
<dbReference type="InterPro" id="IPR002994">
    <property type="entry name" value="Surf1/Shy1"/>
</dbReference>
<dbReference type="PANTHER" id="PTHR23427:SF2">
    <property type="entry name" value="SURFEIT LOCUS PROTEIN 1"/>
    <property type="match status" value="1"/>
</dbReference>
<comment type="caution">
    <text evidence="6">Lacks conserved residue(s) required for the propagation of feature annotation.</text>
</comment>
<evidence type="ECO:0000256" key="4">
    <source>
        <dbReference type="ARBA" id="ARBA00022989"/>
    </source>
</evidence>
<keyword evidence="5 6" id="KW-0472">Membrane</keyword>
<evidence type="ECO:0000313" key="8">
    <source>
        <dbReference type="Proteomes" id="UP000092213"/>
    </source>
</evidence>
<dbReference type="PANTHER" id="PTHR23427">
    <property type="entry name" value="SURFEIT LOCUS PROTEIN"/>
    <property type="match status" value="1"/>
</dbReference>
<dbReference type="EMBL" id="CP016171">
    <property type="protein sequence ID" value="ANN70115.1"/>
    <property type="molecule type" value="Genomic_DNA"/>
</dbReference>
<reference evidence="7 8" key="1">
    <citation type="submission" date="2016-06" db="EMBL/GenBank/DDBJ databases">
        <title>Complete genome sequences of Bordetella bronchialis and Bordetella flabilis.</title>
        <authorList>
            <person name="LiPuma J.J."/>
            <person name="Spilker T."/>
        </authorList>
    </citation>
    <scope>NUCLEOTIDE SEQUENCE [LARGE SCALE GENOMIC DNA]</scope>
    <source>
        <strain evidence="7 8">AU17976</strain>
    </source>
</reference>
<evidence type="ECO:0000256" key="6">
    <source>
        <dbReference type="RuleBase" id="RU363076"/>
    </source>
</evidence>
<dbReference type="RefSeq" id="WP_066667694.1">
    <property type="nucleotide sequence ID" value="NZ_CP016171.1"/>
</dbReference>
<organism evidence="7 8">
    <name type="scientific">Bordetella bronchialis</name>
    <dbReference type="NCBI Taxonomy" id="463025"/>
    <lineage>
        <taxon>Bacteria</taxon>
        <taxon>Pseudomonadati</taxon>
        <taxon>Pseudomonadota</taxon>
        <taxon>Betaproteobacteria</taxon>
        <taxon>Burkholderiales</taxon>
        <taxon>Alcaligenaceae</taxon>
        <taxon>Bordetella</taxon>
    </lineage>
</organism>
<comment type="subcellular location">
    <subcellularLocation>
        <location evidence="6">Cell membrane</location>
        <topology evidence="6">Multi-pass membrane protein</topology>
    </subcellularLocation>
    <subcellularLocation>
        <location evidence="1">Membrane</location>
    </subcellularLocation>
</comment>
<gene>
    <name evidence="7" type="ORF">BAU08_01015</name>
</gene>
<dbReference type="PROSITE" id="PS50895">
    <property type="entry name" value="SURF1"/>
    <property type="match status" value="1"/>
</dbReference>
<accession>A0A193FR41</accession>
<protein>
    <recommendedName>
        <fullName evidence="6">SURF1-like protein</fullName>
    </recommendedName>
</protein>
<evidence type="ECO:0000313" key="7">
    <source>
        <dbReference type="EMBL" id="ANN70115.1"/>
    </source>
</evidence>
<dbReference type="InterPro" id="IPR045214">
    <property type="entry name" value="Surf1/Surf4"/>
</dbReference>
<keyword evidence="3 6" id="KW-0812">Transmembrane</keyword>
<evidence type="ECO:0000256" key="3">
    <source>
        <dbReference type="ARBA" id="ARBA00022692"/>
    </source>
</evidence>
<name>A0A193FR41_9BORD</name>
<dbReference type="STRING" id="463025.BAU08_01015"/>
<dbReference type="GO" id="GO:0005886">
    <property type="term" value="C:plasma membrane"/>
    <property type="evidence" value="ECO:0007669"/>
    <property type="project" value="UniProtKB-SubCell"/>
</dbReference>
<evidence type="ECO:0000256" key="2">
    <source>
        <dbReference type="ARBA" id="ARBA00007165"/>
    </source>
</evidence>
<feature type="transmembrane region" description="Helical" evidence="6">
    <location>
        <begin position="228"/>
        <end position="247"/>
    </location>
</feature>
<evidence type="ECO:0000256" key="1">
    <source>
        <dbReference type="ARBA" id="ARBA00004370"/>
    </source>
</evidence>
<dbReference type="CDD" id="cd06662">
    <property type="entry name" value="SURF1"/>
    <property type="match status" value="1"/>
</dbReference>
<proteinExistence type="inferred from homology"/>